<dbReference type="EMBL" id="LAZR01057276">
    <property type="protein sequence ID" value="KKK72392.1"/>
    <property type="molecule type" value="Genomic_DNA"/>
</dbReference>
<dbReference type="AlphaFoldDB" id="A0A0F8XTI7"/>
<name>A0A0F8XTI7_9ZZZZ</name>
<comment type="caution">
    <text evidence="1">The sequence shown here is derived from an EMBL/GenBank/DDBJ whole genome shotgun (WGS) entry which is preliminary data.</text>
</comment>
<proteinExistence type="predicted"/>
<accession>A0A0F8XTI7</accession>
<feature type="non-terminal residue" evidence="1">
    <location>
        <position position="1"/>
    </location>
</feature>
<gene>
    <name evidence="1" type="ORF">LCGC14_2904350</name>
</gene>
<sequence>LQGEYGKDPWAEFRAKRMKQRVGDYDFRLKSIPLN</sequence>
<organism evidence="1">
    <name type="scientific">marine sediment metagenome</name>
    <dbReference type="NCBI Taxonomy" id="412755"/>
    <lineage>
        <taxon>unclassified sequences</taxon>
        <taxon>metagenomes</taxon>
        <taxon>ecological metagenomes</taxon>
    </lineage>
</organism>
<protein>
    <submittedName>
        <fullName evidence="1">Uncharacterized protein</fullName>
    </submittedName>
</protein>
<reference evidence="1" key="1">
    <citation type="journal article" date="2015" name="Nature">
        <title>Complex archaea that bridge the gap between prokaryotes and eukaryotes.</title>
        <authorList>
            <person name="Spang A."/>
            <person name="Saw J.H."/>
            <person name="Jorgensen S.L."/>
            <person name="Zaremba-Niedzwiedzka K."/>
            <person name="Martijn J."/>
            <person name="Lind A.E."/>
            <person name="van Eijk R."/>
            <person name="Schleper C."/>
            <person name="Guy L."/>
            <person name="Ettema T.J."/>
        </authorList>
    </citation>
    <scope>NUCLEOTIDE SEQUENCE</scope>
</reference>
<evidence type="ECO:0000313" key="1">
    <source>
        <dbReference type="EMBL" id="KKK72392.1"/>
    </source>
</evidence>